<dbReference type="InterPro" id="IPR014729">
    <property type="entry name" value="Rossmann-like_a/b/a_fold"/>
</dbReference>
<protein>
    <submittedName>
        <fullName evidence="1">DUF218 domain</fullName>
    </submittedName>
</protein>
<evidence type="ECO:0000313" key="2">
    <source>
        <dbReference type="Proteomes" id="UP000255234"/>
    </source>
</evidence>
<dbReference type="PANTHER" id="PTHR30336">
    <property type="entry name" value="INNER MEMBRANE PROTEIN, PROBABLE PERMEASE"/>
    <property type="match status" value="1"/>
</dbReference>
<dbReference type="EMBL" id="UGPP01000001">
    <property type="protein sequence ID" value="STY70657.1"/>
    <property type="molecule type" value="Genomic_DNA"/>
</dbReference>
<sequence>MNTLIAKNLNILIDFLAKRDLTALSPNKLQAKYKINQADLLILFSGSIPEGADVFAKAHQQNIAKNYLLVGGAGHTTEALRQKMQSALADIDISTKSEAEIFALYLKNKYNITDCLLETKSTNCGNNITNTLELLKNLNLKPKSIIFMQDATMQNRIDAGFRKYCPCDTILINYATYKVHFTVQNDKLCLEQNKIWQMWNIDKYIELLMGEIPRLTDNINGYGPQGKDFIAHVDIPQEVHSAYQYLYQHLNIKIRQANSLYATK</sequence>
<gene>
    <name evidence="1" type="primary">ydcF</name>
    <name evidence="1" type="ORF">NCTC10571_00797</name>
</gene>
<dbReference type="RefSeq" id="WP_115151200.1">
    <property type="nucleotide sequence ID" value="NZ_UGPP01000001.1"/>
</dbReference>
<dbReference type="Gene3D" id="3.40.50.620">
    <property type="entry name" value="HUPs"/>
    <property type="match status" value="1"/>
</dbReference>
<dbReference type="GO" id="GO:0005886">
    <property type="term" value="C:plasma membrane"/>
    <property type="evidence" value="ECO:0007669"/>
    <property type="project" value="TreeGrafter"/>
</dbReference>
<proteinExistence type="predicted"/>
<accession>A0A378NS37</accession>
<dbReference type="Gene3D" id="1.10.3620.10">
    <property type="entry name" value="YdcF like domain"/>
    <property type="match status" value="1"/>
</dbReference>
<dbReference type="AlphaFoldDB" id="A0A378NS37"/>
<dbReference type="InterPro" id="IPR051599">
    <property type="entry name" value="Cell_Envelope_Assoc"/>
</dbReference>
<dbReference type="Proteomes" id="UP000255234">
    <property type="component" value="Unassembled WGS sequence"/>
</dbReference>
<organism evidence="1 2">
    <name type="scientific">Megamonas hypermegale</name>
    <dbReference type="NCBI Taxonomy" id="158847"/>
    <lineage>
        <taxon>Bacteria</taxon>
        <taxon>Bacillati</taxon>
        <taxon>Bacillota</taxon>
        <taxon>Negativicutes</taxon>
        <taxon>Selenomonadales</taxon>
        <taxon>Selenomonadaceae</taxon>
        <taxon>Megamonas</taxon>
    </lineage>
</organism>
<dbReference type="PANTHER" id="PTHR30336:SF20">
    <property type="entry name" value="DUF218 DOMAIN-CONTAINING PROTEIN"/>
    <property type="match status" value="1"/>
</dbReference>
<name>A0A378NS37_9FIRM</name>
<reference evidence="1 2" key="1">
    <citation type="submission" date="2018-06" db="EMBL/GenBank/DDBJ databases">
        <authorList>
            <consortium name="Pathogen Informatics"/>
            <person name="Doyle S."/>
        </authorList>
    </citation>
    <scope>NUCLEOTIDE SEQUENCE [LARGE SCALE GENOMIC DNA]</scope>
    <source>
        <strain evidence="1 2">NCTC10571</strain>
    </source>
</reference>
<evidence type="ECO:0000313" key="1">
    <source>
        <dbReference type="EMBL" id="STY70657.1"/>
    </source>
</evidence>